<dbReference type="PANTHER" id="PTHR41317">
    <property type="entry name" value="PD-(D_E)XK NUCLEASE FAMILY TRANSPOSASE"/>
    <property type="match status" value="1"/>
</dbReference>
<dbReference type="AlphaFoldDB" id="T0BRW6"/>
<dbReference type="NCBIfam" id="TIGR01784">
    <property type="entry name" value="T_den_put_tspse"/>
    <property type="match status" value="1"/>
</dbReference>
<accession>T0BRW6</accession>
<dbReference type="Pfam" id="PF12784">
    <property type="entry name" value="PDDEXK_2"/>
    <property type="match status" value="1"/>
</dbReference>
<keyword evidence="2" id="KW-1185">Reference proteome</keyword>
<dbReference type="KEGG" id="aaco:K1I37_13225"/>
<evidence type="ECO:0000313" key="1">
    <source>
        <dbReference type="EMBL" id="UNO47654.1"/>
    </source>
</evidence>
<protein>
    <submittedName>
        <fullName evidence="1">Rpn family recombination-promoting nuclease/putative transposase</fullName>
    </submittedName>
</protein>
<dbReference type="RefSeq" id="WP_021297780.1">
    <property type="nucleotide sequence ID" value="NZ_AURB01000161.1"/>
</dbReference>
<evidence type="ECO:0000313" key="2">
    <source>
        <dbReference type="Proteomes" id="UP000829401"/>
    </source>
</evidence>
<dbReference type="PANTHER" id="PTHR41317:SF1">
    <property type="entry name" value="PD-(D_E)XK NUCLEASE FAMILY TRANSPOSASE"/>
    <property type="match status" value="1"/>
</dbReference>
<sequence>MEKRTLYYWACIFSDQMQKGMAYAELAQTITINILNFRYVKSSNQYHSTFHIYEDTERFPLTDALEIHFMEIPKLLVSWRNHTANPHEDRLVRWLLLLEAADNEEIRNELEEIAMKDPVMKEAFEKWEDISRDPHALAEYHSRRMAILDEAAAIRKLSYVNKEHVKKEND</sequence>
<dbReference type="EMBL" id="CP080467">
    <property type="protein sequence ID" value="UNO47654.1"/>
    <property type="molecule type" value="Genomic_DNA"/>
</dbReference>
<dbReference type="InterPro" id="IPR010106">
    <property type="entry name" value="RpnA"/>
</dbReference>
<proteinExistence type="predicted"/>
<dbReference type="STRING" id="1356854.N007_13640"/>
<reference evidence="2" key="1">
    <citation type="journal article" date="2022" name="G3 (Bethesda)">
        <title>Unveiling the complete genome sequence of Alicyclobacillus acidoterrestris DSM 3922T, a taint-producing strain.</title>
        <authorList>
            <person name="Leonardo I.C."/>
            <person name="Barreto Crespo M.T."/>
            <person name="Gaspar F.B."/>
        </authorList>
    </citation>
    <scope>NUCLEOTIDE SEQUENCE [LARGE SCALE GENOMIC DNA]</scope>
    <source>
        <strain evidence="2">DSM 3922</strain>
    </source>
</reference>
<dbReference type="eggNOG" id="COG5464">
    <property type="taxonomic scope" value="Bacteria"/>
</dbReference>
<organism evidence="1 2">
    <name type="scientific">Alicyclobacillus acidoterrestris (strain ATCC 49025 / DSM 3922 / CIP 106132 / NCIMB 13137 / GD3B)</name>
    <dbReference type="NCBI Taxonomy" id="1356854"/>
    <lineage>
        <taxon>Bacteria</taxon>
        <taxon>Bacillati</taxon>
        <taxon>Bacillota</taxon>
        <taxon>Bacilli</taxon>
        <taxon>Bacillales</taxon>
        <taxon>Alicyclobacillaceae</taxon>
        <taxon>Alicyclobacillus</taxon>
    </lineage>
</organism>
<dbReference type="Proteomes" id="UP000829401">
    <property type="component" value="Chromosome"/>
</dbReference>
<name>T0BRW6_ALIAG</name>
<accession>A0A9E6ZLN9</accession>
<gene>
    <name evidence="1" type="ORF">K1I37_13225</name>
</gene>